<accession>A0ABT4I3Y9</accession>
<reference evidence="1" key="1">
    <citation type="submission" date="2022-09" db="EMBL/GenBank/DDBJ databases">
        <title>Genome analysis and characterization of larvicidal activity of Brevibacillus strains.</title>
        <authorList>
            <person name="Patrusheva E.V."/>
            <person name="Izotova A.O."/>
            <person name="Toshchakov S.V."/>
            <person name="Sineoky S.P."/>
        </authorList>
    </citation>
    <scope>NUCLEOTIDE SEQUENCE</scope>
    <source>
        <strain evidence="1">VKPM_B-13244</strain>
    </source>
</reference>
<name>A0ABT4I3Y9_9BACL</name>
<evidence type="ECO:0000313" key="2">
    <source>
        <dbReference type="Proteomes" id="UP001067708"/>
    </source>
</evidence>
<evidence type="ECO:0000313" key="1">
    <source>
        <dbReference type="EMBL" id="MCZ0833436.1"/>
    </source>
</evidence>
<keyword evidence="2" id="KW-1185">Reference proteome</keyword>
<dbReference type="RefSeq" id="WP_258418382.1">
    <property type="nucleotide sequence ID" value="NZ_JAPTNG010000023.1"/>
</dbReference>
<organism evidence="1 2">
    <name type="scientific">Brevibacillus halotolerans</name>
    <dbReference type="NCBI Taxonomy" id="1507437"/>
    <lineage>
        <taxon>Bacteria</taxon>
        <taxon>Bacillati</taxon>
        <taxon>Bacillota</taxon>
        <taxon>Bacilli</taxon>
        <taxon>Bacillales</taxon>
        <taxon>Paenibacillaceae</taxon>
        <taxon>Brevibacillus</taxon>
    </lineage>
</organism>
<proteinExistence type="predicted"/>
<dbReference type="EMBL" id="JAPTNG010000023">
    <property type="protein sequence ID" value="MCZ0833436.1"/>
    <property type="molecule type" value="Genomic_DNA"/>
</dbReference>
<sequence>MDHPKVDQIVRTIQSLSIEEQSAVLSQLLLSVQEVLEELNISRTTLSRLEKDGEIVLIKRGSAFLKSSVLIRKKKAEQNVKYMSPSIRQIRKKRLAKKKEQN</sequence>
<gene>
    <name evidence="1" type="ORF">O0535_22265</name>
</gene>
<comment type="caution">
    <text evidence="1">The sequence shown here is derived from an EMBL/GenBank/DDBJ whole genome shotgun (WGS) entry which is preliminary data.</text>
</comment>
<dbReference type="Proteomes" id="UP001067708">
    <property type="component" value="Unassembled WGS sequence"/>
</dbReference>
<protein>
    <submittedName>
        <fullName evidence="1">Helix-turn-helix domain-containing protein</fullName>
    </submittedName>
</protein>